<accession>A0A4S3TG66</accession>
<sequence length="77" mass="8384">MTTVLASTLSSKPVMGSDGKELGTVHNITMNVTTGELESVLVTPKDDDVYRFETTDDGNLRIPAHQVQGVDDYLMVE</sequence>
<dbReference type="SUPFAM" id="SSF50346">
    <property type="entry name" value="PRC-barrel domain"/>
    <property type="match status" value="1"/>
</dbReference>
<dbReference type="Proteomes" id="UP000318864">
    <property type="component" value="Unassembled WGS sequence"/>
</dbReference>
<protein>
    <submittedName>
        <fullName evidence="2">Photosystem reaction center subunit H</fullName>
    </submittedName>
</protein>
<dbReference type="InterPro" id="IPR027275">
    <property type="entry name" value="PRC-brl_dom"/>
</dbReference>
<dbReference type="EMBL" id="RBZW01000076">
    <property type="protein sequence ID" value="THE62919.1"/>
    <property type="molecule type" value="Genomic_DNA"/>
</dbReference>
<feature type="domain" description="PRC-barrel" evidence="1">
    <location>
        <begin position="1"/>
        <end position="77"/>
    </location>
</feature>
<reference evidence="2 3" key="1">
    <citation type="submission" date="2018-10" db="EMBL/GenBank/DDBJ databases">
        <title>Natronolimnobius sp. XQ-INN 246 isolated from Inner Mongolia Autonomous Region of China.</title>
        <authorList>
            <person name="Xue Q."/>
        </authorList>
    </citation>
    <scope>NUCLEOTIDE SEQUENCE [LARGE SCALE GENOMIC DNA]</scope>
    <source>
        <strain evidence="2 3">XQ-INN 246</strain>
    </source>
</reference>
<proteinExistence type="predicted"/>
<name>A0A4S3TG66_9EURY</name>
<evidence type="ECO:0000313" key="3">
    <source>
        <dbReference type="Proteomes" id="UP000318864"/>
    </source>
</evidence>
<dbReference type="PANTHER" id="PTHR38137">
    <property type="entry name" value="PRC-BARREL DOMAIN PROTEIN"/>
    <property type="match status" value="1"/>
</dbReference>
<evidence type="ECO:0000313" key="2">
    <source>
        <dbReference type="EMBL" id="THE62919.1"/>
    </source>
</evidence>
<evidence type="ECO:0000259" key="1">
    <source>
        <dbReference type="Pfam" id="PF05239"/>
    </source>
</evidence>
<dbReference type="Gene3D" id="2.30.30.240">
    <property type="entry name" value="PRC-barrel domain"/>
    <property type="match status" value="1"/>
</dbReference>
<gene>
    <name evidence="2" type="ORF">D8Y22_20925</name>
</gene>
<dbReference type="RefSeq" id="WP_141466550.1">
    <property type="nucleotide sequence ID" value="NZ_RBZW01000076.1"/>
</dbReference>
<dbReference type="PANTHER" id="PTHR38137:SF2">
    <property type="entry name" value="PRC-BARREL DOMAIN-CONTAINING PROTEIN"/>
    <property type="match status" value="1"/>
</dbReference>
<dbReference type="AlphaFoldDB" id="A0A4S3TG66"/>
<comment type="caution">
    <text evidence="2">The sequence shown here is derived from an EMBL/GenBank/DDBJ whole genome shotgun (WGS) entry which is preliminary data.</text>
</comment>
<organism evidence="2 3">
    <name type="scientific">Salinadaptatus halalkaliphilus</name>
    <dbReference type="NCBI Taxonomy" id="2419781"/>
    <lineage>
        <taxon>Archaea</taxon>
        <taxon>Methanobacteriati</taxon>
        <taxon>Methanobacteriota</taxon>
        <taxon>Stenosarchaea group</taxon>
        <taxon>Halobacteria</taxon>
        <taxon>Halobacteriales</taxon>
        <taxon>Natrialbaceae</taxon>
        <taxon>Salinadaptatus</taxon>
    </lineage>
</organism>
<dbReference type="OrthoDB" id="85079at2157"/>
<keyword evidence="3" id="KW-1185">Reference proteome</keyword>
<dbReference type="Pfam" id="PF05239">
    <property type="entry name" value="PRC"/>
    <property type="match status" value="1"/>
</dbReference>
<dbReference type="InterPro" id="IPR011033">
    <property type="entry name" value="PRC_barrel-like_sf"/>
</dbReference>